<dbReference type="SMART" id="SM00916">
    <property type="entry name" value="L51_S25_CI-B8"/>
    <property type="match status" value="1"/>
</dbReference>
<dbReference type="AlphaFoldDB" id="A0A8H6RF62"/>
<dbReference type="GO" id="GO:1990904">
    <property type="term" value="C:ribonucleoprotein complex"/>
    <property type="evidence" value="ECO:0007669"/>
    <property type="project" value="UniProtKB-KW"/>
</dbReference>
<dbReference type="PANTHER" id="PTHR13274:SF2">
    <property type="entry name" value="SMALL RIBOSOMAL SUBUNIT PROTEIN MS25"/>
    <property type="match status" value="1"/>
</dbReference>
<feature type="non-terminal residue" evidence="7">
    <location>
        <position position="1"/>
    </location>
</feature>
<gene>
    <name evidence="7" type="ORF">HII31_08940</name>
</gene>
<accession>A0A8H6RF62</accession>
<keyword evidence="3" id="KW-0496">Mitochondrion</keyword>
<dbReference type="OrthoDB" id="1696305at2759"/>
<reference evidence="7" key="1">
    <citation type="submission" date="2020-04" db="EMBL/GenBank/DDBJ databases">
        <title>Draft genome resource of the tomato pathogen Pseudocercospora fuligena.</title>
        <authorList>
            <person name="Zaccaron A."/>
        </authorList>
    </citation>
    <scope>NUCLEOTIDE SEQUENCE</scope>
    <source>
        <strain evidence="7">PF001</strain>
    </source>
</reference>
<dbReference type="SUPFAM" id="SSF52833">
    <property type="entry name" value="Thioredoxin-like"/>
    <property type="match status" value="1"/>
</dbReference>
<feature type="domain" description="Ribosomal protein/NADH dehydrogenase" evidence="6">
    <location>
        <begin position="50"/>
        <end position="140"/>
    </location>
</feature>
<sequence length="195" mass="22438">HTFSRNIANMVSLPQRMRKLQTRLSAMRIGSGALILPKEVKRINMRFAPRMNQGHMGPRKFWRHELIRLKYHNPSVSMTVDRTALQDDPAVMTIHFSQPSSSSQPTSENPSSEERIETLNMKNYTSSEILDAVVRLTKAYPVEPTPEDLEEMQKLEEQRIRSARDSKLSQEVRARVKREQQLLEQARGDVAAQEG</sequence>
<evidence type="ECO:0000256" key="2">
    <source>
        <dbReference type="ARBA" id="ARBA00022980"/>
    </source>
</evidence>
<dbReference type="PANTHER" id="PTHR13274">
    <property type="entry name" value="MITOCHONDRIAL RIBOSOMAL PROTEIN S25"/>
    <property type="match status" value="1"/>
</dbReference>
<dbReference type="EMBL" id="JABCIY010000178">
    <property type="protein sequence ID" value="KAF7189833.1"/>
    <property type="molecule type" value="Genomic_DNA"/>
</dbReference>
<comment type="caution">
    <text evidence="7">The sequence shown here is derived from an EMBL/GenBank/DDBJ whole genome shotgun (WGS) entry which is preliminary data.</text>
</comment>
<dbReference type="InterPro" id="IPR007741">
    <property type="entry name" value="Ribosomal_mL43/mS25/NADH_DH"/>
</dbReference>
<organism evidence="7 8">
    <name type="scientific">Pseudocercospora fuligena</name>
    <dbReference type="NCBI Taxonomy" id="685502"/>
    <lineage>
        <taxon>Eukaryota</taxon>
        <taxon>Fungi</taxon>
        <taxon>Dikarya</taxon>
        <taxon>Ascomycota</taxon>
        <taxon>Pezizomycotina</taxon>
        <taxon>Dothideomycetes</taxon>
        <taxon>Dothideomycetidae</taxon>
        <taxon>Mycosphaerellales</taxon>
        <taxon>Mycosphaerellaceae</taxon>
        <taxon>Pseudocercospora</taxon>
    </lineage>
</organism>
<dbReference type="Proteomes" id="UP000660729">
    <property type="component" value="Unassembled WGS sequence"/>
</dbReference>
<comment type="subcellular location">
    <subcellularLocation>
        <location evidence="1">Mitochondrion</location>
    </subcellularLocation>
</comment>
<dbReference type="InterPro" id="IPR040049">
    <property type="entry name" value="Ribosomal_mS25/mL61"/>
</dbReference>
<dbReference type="GO" id="GO:0005840">
    <property type="term" value="C:ribosome"/>
    <property type="evidence" value="ECO:0007669"/>
    <property type="project" value="UniProtKB-KW"/>
</dbReference>
<dbReference type="GO" id="GO:0003735">
    <property type="term" value="F:structural constituent of ribosome"/>
    <property type="evidence" value="ECO:0007669"/>
    <property type="project" value="InterPro"/>
</dbReference>
<evidence type="ECO:0000259" key="6">
    <source>
        <dbReference type="SMART" id="SM00916"/>
    </source>
</evidence>
<proteinExistence type="predicted"/>
<evidence type="ECO:0000313" key="8">
    <source>
        <dbReference type="Proteomes" id="UP000660729"/>
    </source>
</evidence>
<name>A0A8H6RF62_9PEZI</name>
<keyword evidence="8" id="KW-1185">Reference proteome</keyword>
<feature type="compositionally biased region" description="Low complexity" evidence="5">
    <location>
        <begin position="97"/>
        <end position="110"/>
    </location>
</feature>
<feature type="region of interest" description="Disordered" evidence="5">
    <location>
        <begin position="95"/>
        <end position="114"/>
    </location>
</feature>
<dbReference type="InterPro" id="IPR036249">
    <property type="entry name" value="Thioredoxin-like_sf"/>
</dbReference>
<evidence type="ECO:0000256" key="5">
    <source>
        <dbReference type="SAM" id="MobiDB-lite"/>
    </source>
</evidence>
<keyword evidence="4" id="KW-0687">Ribonucleoprotein</keyword>
<dbReference type="Pfam" id="PF05047">
    <property type="entry name" value="L51_S25_CI-B8"/>
    <property type="match status" value="1"/>
</dbReference>
<evidence type="ECO:0000256" key="4">
    <source>
        <dbReference type="ARBA" id="ARBA00023274"/>
    </source>
</evidence>
<protein>
    <recommendedName>
        <fullName evidence="6">Ribosomal protein/NADH dehydrogenase domain-containing protein</fullName>
    </recommendedName>
</protein>
<dbReference type="GO" id="GO:0005739">
    <property type="term" value="C:mitochondrion"/>
    <property type="evidence" value="ECO:0007669"/>
    <property type="project" value="UniProtKB-SubCell"/>
</dbReference>
<evidence type="ECO:0000313" key="7">
    <source>
        <dbReference type="EMBL" id="KAF7189833.1"/>
    </source>
</evidence>
<evidence type="ECO:0000256" key="1">
    <source>
        <dbReference type="ARBA" id="ARBA00004173"/>
    </source>
</evidence>
<evidence type="ECO:0000256" key="3">
    <source>
        <dbReference type="ARBA" id="ARBA00023128"/>
    </source>
</evidence>
<keyword evidence="2" id="KW-0689">Ribosomal protein</keyword>